<sequence>MHICKSSSTGSQQVMSLIPPATSMGTVSSDDHDYTVNAKDGMSAVESFFLIVSLIFSTFLILLSCIISSKLFEVTFQLCYWVDLYALALGYISLERALFSKRVELHRQNTLASHQGEPCSIPGRVTPGFPHAVIVSDDAAGRGSPISAALSFRHCFIRTSFHSHRLSRRRCKDLPINISQWGAHALNLSQSIITSTKANYAQRELNAVTSPAPYQGFNIYPLAVVDSWQRSRWRTLVGRRRRTTSCGLLV</sequence>
<organism evidence="2 3">
    <name type="scientific">Dryococelus australis</name>
    <dbReference type="NCBI Taxonomy" id="614101"/>
    <lineage>
        <taxon>Eukaryota</taxon>
        <taxon>Metazoa</taxon>
        <taxon>Ecdysozoa</taxon>
        <taxon>Arthropoda</taxon>
        <taxon>Hexapoda</taxon>
        <taxon>Insecta</taxon>
        <taxon>Pterygota</taxon>
        <taxon>Neoptera</taxon>
        <taxon>Polyneoptera</taxon>
        <taxon>Phasmatodea</taxon>
        <taxon>Verophasmatodea</taxon>
        <taxon>Anareolatae</taxon>
        <taxon>Phasmatidae</taxon>
        <taxon>Eurycanthinae</taxon>
        <taxon>Dryococelus</taxon>
    </lineage>
</organism>
<feature type="transmembrane region" description="Helical" evidence="1">
    <location>
        <begin position="75"/>
        <end position="94"/>
    </location>
</feature>
<keyword evidence="1" id="KW-0472">Membrane</keyword>
<comment type="caution">
    <text evidence="2">The sequence shown here is derived from an EMBL/GenBank/DDBJ whole genome shotgun (WGS) entry which is preliminary data.</text>
</comment>
<feature type="transmembrane region" description="Helical" evidence="1">
    <location>
        <begin position="48"/>
        <end position="69"/>
    </location>
</feature>
<keyword evidence="3" id="KW-1185">Reference proteome</keyword>
<proteinExistence type="predicted"/>
<evidence type="ECO:0000313" key="3">
    <source>
        <dbReference type="Proteomes" id="UP001159363"/>
    </source>
</evidence>
<evidence type="ECO:0000313" key="2">
    <source>
        <dbReference type="EMBL" id="KAJ8872783.1"/>
    </source>
</evidence>
<evidence type="ECO:0000256" key="1">
    <source>
        <dbReference type="SAM" id="Phobius"/>
    </source>
</evidence>
<keyword evidence="1" id="KW-0812">Transmembrane</keyword>
<reference evidence="2 3" key="1">
    <citation type="submission" date="2023-02" db="EMBL/GenBank/DDBJ databases">
        <title>LHISI_Scaffold_Assembly.</title>
        <authorList>
            <person name="Stuart O.P."/>
            <person name="Cleave R."/>
            <person name="Magrath M.J.L."/>
            <person name="Mikheyev A.S."/>
        </authorList>
    </citation>
    <scope>NUCLEOTIDE SEQUENCE [LARGE SCALE GENOMIC DNA]</scope>
    <source>
        <strain evidence="2">Daus_M_001</strain>
        <tissue evidence="2">Leg muscle</tissue>
    </source>
</reference>
<protein>
    <submittedName>
        <fullName evidence="2">Uncharacterized protein</fullName>
    </submittedName>
</protein>
<name>A0ABQ9GLA1_9NEOP</name>
<gene>
    <name evidence="2" type="ORF">PR048_026399</name>
</gene>
<accession>A0ABQ9GLA1</accession>
<dbReference type="Proteomes" id="UP001159363">
    <property type="component" value="Chromosome 10"/>
</dbReference>
<keyword evidence="1" id="KW-1133">Transmembrane helix</keyword>
<dbReference type="EMBL" id="JARBHB010000011">
    <property type="protein sequence ID" value="KAJ8872783.1"/>
    <property type="molecule type" value="Genomic_DNA"/>
</dbReference>